<feature type="region of interest" description="Disordered" evidence="1">
    <location>
        <begin position="1"/>
        <end position="20"/>
    </location>
</feature>
<dbReference type="Gene3D" id="2.60.120.10">
    <property type="entry name" value="Jelly Rolls"/>
    <property type="match status" value="1"/>
</dbReference>
<reference evidence="2 3" key="2">
    <citation type="journal article" date="2016" name="Genome Announc.">
        <title>Draft Genome Sequences of Streptomyces scabiei S58, Streptomyces turgidiscabies T45, and Streptomyces acidiscabies a10, the Pathogens of Potato Common Scab, Isolated in Japan.</title>
        <authorList>
            <person name="Tomihama T."/>
            <person name="Nishi Y."/>
            <person name="Sakai M."/>
            <person name="Ikenaga M."/>
            <person name="Okubo T."/>
            <person name="Ikeda S."/>
        </authorList>
    </citation>
    <scope>NUCLEOTIDE SEQUENCE [LARGE SCALE GENOMIC DNA]</scope>
    <source>
        <strain evidence="2 3">S58</strain>
    </source>
</reference>
<proteinExistence type="predicted"/>
<reference evidence="3" key="1">
    <citation type="submission" date="2015-11" db="EMBL/GenBank/DDBJ databases">
        <authorList>
            <consortium name="Cross-ministerial Strategic Innovation Promotion Program (SIP) consortium"/>
            <person name="Tomihama T."/>
            <person name="Ikenaga M."/>
            <person name="Sakai M."/>
            <person name="Okubo T."/>
            <person name="Ikeda S."/>
        </authorList>
    </citation>
    <scope>NUCLEOTIDE SEQUENCE [LARGE SCALE GENOMIC DNA]</scope>
    <source>
        <strain evidence="3">S58</strain>
    </source>
</reference>
<accession>A0A117EG23</accession>
<reference evidence="3" key="3">
    <citation type="submission" date="2016-02" db="EMBL/GenBank/DDBJ databases">
        <title>Draft genome of pathogenic Streptomyces sp. in Japan.</title>
        <authorList>
            <person name="Tomihama T."/>
            <person name="Ikenaga M."/>
            <person name="Sakai M."/>
            <person name="Okubo T."/>
            <person name="Ikeda S."/>
        </authorList>
    </citation>
    <scope>NUCLEOTIDE SEQUENCE [LARGE SCALE GENOMIC DNA]</scope>
    <source>
        <strain evidence="3">S58</strain>
    </source>
</reference>
<gene>
    <name evidence="2" type="ORF">SsS58_06904</name>
</gene>
<feature type="compositionally biased region" description="Polar residues" evidence="1">
    <location>
        <begin position="40"/>
        <end position="50"/>
    </location>
</feature>
<dbReference type="InterPro" id="IPR014710">
    <property type="entry name" value="RmlC-like_jellyroll"/>
</dbReference>
<dbReference type="RefSeq" id="WP_234385826.1">
    <property type="nucleotide sequence ID" value="NZ_BCMM01000041.1"/>
</dbReference>
<evidence type="ECO:0000256" key="1">
    <source>
        <dbReference type="SAM" id="MobiDB-lite"/>
    </source>
</evidence>
<dbReference type="Proteomes" id="UP000067448">
    <property type="component" value="Unassembled WGS sequence"/>
</dbReference>
<protein>
    <submittedName>
        <fullName evidence="2">Uncharacterized protein</fullName>
    </submittedName>
</protein>
<sequence length="145" mass="15307">MPKTWASLSPRLPHEKGRLERSEVDTLAAYVKALGGKLNASTHMRSSSTRCHGKRTHPRGMAGGSHENLGEFGGAEVGVWTLTTGAVRDVETEKVFVVLAGDATVRFDTGDGIGLTPGLVVRPRWLGNMTGDGALAEIANAVSGR</sequence>
<dbReference type="AlphaFoldDB" id="A0A117EG23"/>
<evidence type="ECO:0000313" key="2">
    <source>
        <dbReference type="EMBL" id="GAQ66473.1"/>
    </source>
</evidence>
<evidence type="ECO:0000313" key="3">
    <source>
        <dbReference type="Proteomes" id="UP000067448"/>
    </source>
</evidence>
<organism evidence="2 3">
    <name type="scientific">Streptomyces scabiei</name>
    <dbReference type="NCBI Taxonomy" id="1930"/>
    <lineage>
        <taxon>Bacteria</taxon>
        <taxon>Bacillati</taxon>
        <taxon>Actinomycetota</taxon>
        <taxon>Actinomycetes</taxon>
        <taxon>Kitasatosporales</taxon>
        <taxon>Streptomycetaceae</taxon>
        <taxon>Streptomyces</taxon>
    </lineage>
</organism>
<feature type="region of interest" description="Disordered" evidence="1">
    <location>
        <begin position="40"/>
        <end position="67"/>
    </location>
</feature>
<name>A0A117EG23_STRSC</name>
<comment type="caution">
    <text evidence="2">The sequence shown here is derived from an EMBL/GenBank/DDBJ whole genome shotgun (WGS) entry which is preliminary data.</text>
</comment>
<dbReference type="EMBL" id="BCMM01000041">
    <property type="protein sequence ID" value="GAQ66473.1"/>
    <property type="molecule type" value="Genomic_DNA"/>
</dbReference>